<evidence type="ECO:0000256" key="1">
    <source>
        <dbReference type="SAM" id="MobiDB-lite"/>
    </source>
</evidence>
<accession>A0AAN8A2A4</accession>
<gene>
    <name evidence="2" type="ORF">LTR97_004451</name>
</gene>
<evidence type="ECO:0000313" key="2">
    <source>
        <dbReference type="EMBL" id="KAK5701633.1"/>
    </source>
</evidence>
<dbReference type="EMBL" id="JAVRQU010000006">
    <property type="protein sequence ID" value="KAK5701633.1"/>
    <property type="molecule type" value="Genomic_DNA"/>
</dbReference>
<proteinExistence type="predicted"/>
<reference evidence="2" key="1">
    <citation type="submission" date="2023-08" db="EMBL/GenBank/DDBJ databases">
        <title>Black Yeasts Isolated from many extreme environments.</title>
        <authorList>
            <person name="Coleine C."/>
            <person name="Stajich J.E."/>
            <person name="Selbmann L."/>
        </authorList>
    </citation>
    <scope>NUCLEOTIDE SEQUENCE</scope>
    <source>
        <strain evidence="2">CCFEE 5810</strain>
    </source>
</reference>
<evidence type="ECO:0000313" key="3">
    <source>
        <dbReference type="Proteomes" id="UP001310594"/>
    </source>
</evidence>
<sequence length="525" mass="58538">MPGTMEPHRAHAIKIALQEIDRHLGVYDTAEKRRAMLSRLIQEHDLKDSPQSERGKIIDMTEARYDHMVVKAMTDNARYLEQQGLYNKWKGGIQEVVQIGSKNVSRKFLQTIGFQTQDDDDVTGAEEDTLALATSPANAETQQATPKREATQGPERVPSPATSTSSWKPNADGNGDSDHEDSRKSPRKKQKTSKEASSAVAPSTVFHSAATPKSAASRSDEAQRQSPARENPGIVMLKVGIPKSVSASHTSPHGSGLVKLGAQSIQNEMSGIWYTIQNLTRNMLGDNAEGRAAWVMEPNKDLLKLYKRLFSEDWKGRVCIAHRYRPVQRKQVLDACLAAAIYEFIFMKPPPWDGPKEMLRSLGEDVAIIDRVLQGTGCKRTLEHILWQAARTKLEYENGDEFRSGKLREVAIDLAKTIFIVLNDQLVNLEAGDTGLLSDVVNVVSDALLLRGRLRAAPDHYKVQWDTSGSLFNHEDSEEIHESQGKQEVLWCVSPRVKTRASGDTEWSVAVRAKVYTRPWPKGKQ</sequence>
<comment type="caution">
    <text evidence="2">The sequence shown here is derived from an EMBL/GenBank/DDBJ whole genome shotgun (WGS) entry which is preliminary data.</text>
</comment>
<feature type="compositionally biased region" description="Polar residues" evidence="1">
    <location>
        <begin position="135"/>
        <end position="145"/>
    </location>
</feature>
<protein>
    <submittedName>
        <fullName evidence="2">Uncharacterized protein</fullName>
    </submittedName>
</protein>
<dbReference type="AlphaFoldDB" id="A0AAN8A2A4"/>
<dbReference type="Proteomes" id="UP001310594">
    <property type="component" value="Unassembled WGS sequence"/>
</dbReference>
<name>A0AAN8A2A4_9PEZI</name>
<feature type="region of interest" description="Disordered" evidence="1">
    <location>
        <begin position="133"/>
        <end position="234"/>
    </location>
</feature>
<organism evidence="2 3">
    <name type="scientific">Elasticomyces elasticus</name>
    <dbReference type="NCBI Taxonomy" id="574655"/>
    <lineage>
        <taxon>Eukaryota</taxon>
        <taxon>Fungi</taxon>
        <taxon>Dikarya</taxon>
        <taxon>Ascomycota</taxon>
        <taxon>Pezizomycotina</taxon>
        <taxon>Dothideomycetes</taxon>
        <taxon>Dothideomycetidae</taxon>
        <taxon>Mycosphaerellales</taxon>
        <taxon>Teratosphaeriaceae</taxon>
        <taxon>Elasticomyces</taxon>
    </lineage>
</organism>